<proteinExistence type="predicted"/>
<evidence type="ECO:0000256" key="1">
    <source>
        <dbReference type="ARBA" id="ARBA00022723"/>
    </source>
</evidence>
<evidence type="ECO:0000259" key="6">
    <source>
        <dbReference type="PROSITE" id="PS50811"/>
    </source>
</evidence>
<feature type="region of interest" description="Disordered" evidence="5">
    <location>
        <begin position="639"/>
        <end position="667"/>
    </location>
</feature>
<dbReference type="InterPro" id="IPR006564">
    <property type="entry name" value="Znf_PMZ"/>
</dbReference>
<feature type="domain" description="SWIM-type" evidence="7">
    <location>
        <begin position="478"/>
        <end position="525"/>
    </location>
</feature>
<dbReference type="PROSITE" id="PS50966">
    <property type="entry name" value="ZF_SWIM"/>
    <property type="match status" value="1"/>
</dbReference>
<dbReference type="InterPro" id="IPR003657">
    <property type="entry name" value="WRKY_dom"/>
</dbReference>
<evidence type="ECO:0000313" key="9">
    <source>
        <dbReference type="Proteomes" id="UP001443914"/>
    </source>
</evidence>
<sequence length="667" mass="78104">MHHDEEILDYIIPTLEMQFENEEIAYNFYNEYARSIGFGIRKEYRNLSKKDGVLFGYLQVLTSRKFSCHKEGQRPVDKRDYHTKDGRAETRTGCQAQMTIALDRNVGKYKVSSFFAEHNHPLQPPSYVHMIRSHRRITESQGDEIQRANECGLSLKDFNEFMTTKAGGRENLEFIKLDQKNYLRHTFRFGEVSALLTYFKNQARKDPSFFYEFQMDADTEMINDYGYFGDVVVFDTTYRTNKYYRPFGVFVGYNNHRETVIFGAALLYDETIPSFEWLFETFLKAMGGKKPKTILTDQDAAMANAIPSVMPENFHDFSRNFEACIDVYEKEEDFLRAWDALLTKHEVSSKSWLHTIFKVKEKWAWAYVNETFTAGMRSTQLSESLNSVLKKHLKSDLNLVDFFNHFERIVNSKRYNESIAEHDSIHKLPRLKMKKAPMLVQAGDTYTPKIFEEFQEDYEEHLGAIVTDHKEDQLMHLYTIANVNTNKERTVASNPLTQSVYCECRKYETHGILCSHALKVLDIMNIKLIPDHYILKRWTRVARRGSKNDWNGQRHKQLDMKAHFTNRYRKLCPRIGTLVTRACESHETYTFMSKVCEESAKIIKQMLAKKQSTGIEAQESCHISISMTSVEPERLIDSIDYNGPKGIKKRPCPYKERSRPKSWLEKS</sequence>
<dbReference type="InterPro" id="IPR007527">
    <property type="entry name" value="Znf_SWIM"/>
</dbReference>
<feature type="domain" description="WRKY" evidence="6">
    <location>
        <begin position="70"/>
        <end position="123"/>
    </location>
</feature>
<dbReference type="InterPro" id="IPR004330">
    <property type="entry name" value="FAR1_DNA_bnd_dom"/>
</dbReference>
<gene>
    <name evidence="8" type="ORF">RND81_08G027500</name>
</gene>
<dbReference type="GO" id="GO:0003700">
    <property type="term" value="F:DNA-binding transcription factor activity"/>
    <property type="evidence" value="ECO:0007669"/>
    <property type="project" value="InterPro"/>
</dbReference>
<dbReference type="Pfam" id="PF03101">
    <property type="entry name" value="FAR1"/>
    <property type="match status" value="1"/>
</dbReference>
<dbReference type="Pfam" id="PF10551">
    <property type="entry name" value="MULE"/>
    <property type="match status" value="1"/>
</dbReference>
<keyword evidence="2 4" id="KW-0863">Zinc-finger</keyword>
<dbReference type="AlphaFoldDB" id="A0AAW1J376"/>
<dbReference type="SMART" id="SM00575">
    <property type="entry name" value="ZnF_PMZ"/>
    <property type="match status" value="1"/>
</dbReference>
<dbReference type="PANTHER" id="PTHR47718:SF2">
    <property type="entry name" value="PROTEIN FAR1-RELATED SEQUENCE 5-LIKE"/>
    <property type="match status" value="1"/>
</dbReference>
<organism evidence="8 9">
    <name type="scientific">Saponaria officinalis</name>
    <name type="common">Common soapwort</name>
    <name type="synonym">Lychnis saponaria</name>
    <dbReference type="NCBI Taxonomy" id="3572"/>
    <lineage>
        <taxon>Eukaryota</taxon>
        <taxon>Viridiplantae</taxon>
        <taxon>Streptophyta</taxon>
        <taxon>Embryophyta</taxon>
        <taxon>Tracheophyta</taxon>
        <taxon>Spermatophyta</taxon>
        <taxon>Magnoliopsida</taxon>
        <taxon>eudicotyledons</taxon>
        <taxon>Gunneridae</taxon>
        <taxon>Pentapetalae</taxon>
        <taxon>Caryophyllales</taxon>
        <taxon>Caryophyllaceae</taxon>
        <taxon>Caryophylleae</taxon>
        <taxon>Saponaria</taxon>
    </lineage>
</organism>
<evidence type="ECO:0000256" key="3">
    <source>
        <dbReference type="ARBA" id="ARBA00022833"/>
    </source>
</evidence>
<dbReference type="Proteomes" id="UP001443914">
    <property type="component" value="Unassembled WGS sequence"/>
</dbReference>
<dbReference type="GO" id="GO:0043565">
    <property type="term" value="F:sequence-specific DNA binding"/>
    <property type="evidence" value="ECO:0007669"/>
    <property type="project" value="InterPro"/>
</dbReference>
<accession>A0AAW1J376</accession>
<keyword evidence="1" id="KW-0479">Metal-binding</keyword>
<keyword evidence="3" id="KW-0862">Zinc</keyword>
<evidence type="ECO:0000313" key="8">
    <source>
        <dbReference type="EMBL" id="KAK9697288.1"/>
    </source>
</evidence>
<evidence type="ECO:0000256" key="4">
    <source>
        <dbReference type="PROSITE-ProRule" id="PRU00325"/>
    </source>
</evidence>
<keyword evidence="9" id="KW-1185">Reference proteome</keyword>
<evidence type="ECO:0000259" key="7">
    <source>
        <dbReference type="PROSITE" id="PS50966"/>
    </source>
</evidence>
<evidence type="ECO:0008006" key="10">
    <source>
        <dbReference type="Google" id="ProtNLM"/>
    </source>
</evidence>
<dbReference type="InterPro" id="IPR018289">
    <property type="entry name" value="MULE_transposase_dom"/>
</dbReference>
<dbReference type="GO" id="GO:0008270">
    <property type="term" value="F:zinc ion binding"/>
    <property type="evidence" value="ECO:0007669"/>
    <property type="project" value="UniProtKB-KW"/>
</dbReference>
<name>A0AAW1J376_SAPOF</name>
<protein>
    <recommendedName>
        <fullName evidence="10">Protein FAR1-RELATED SEQUENCE</fullName>
    </recommendedName>
</protein>
<comment type="caution">
    <text evidence="8">The sequence shown here is derived from an EMBL/GenBank/DDBJ whole genome shotgun (WGS) entry which is preliminary data.</text>
</comment>
<dbReference type="EMBL" id="JBDFQZ010000008">
    <property type="protein sequence ID" value="KAK9697288.1"/>
    <property type="molecule type" value="Genomic_DNA"/>
</dbReference>
<dbReference type="PANTHER" id="PTHR47718">
    <property type="entry name" value="OS01G0519700 PROTEIN"/>
    <property type="match status" value="1"/>
</dbReference>
<feature type="compositionally biased region" description="Basic and acidic residues" evidence="5">
    <location>
        <begin position="653"/>
        <end position="667"/>
    </location>
</feature>
<dbReference type="PROSITE" id="PS50811">
    <property type="entry name" value="WRKY"/>
    <property type="match status" value="1"/>
</dbReference>
<evidence type="ECO:0000256" key="5">
    <source>
        <dbReference type="SAM" id="MobiDB-lite"/>
    </source>
</evidence>
<reference evidence="8" key="1">
    <citation type="submission" date="2024-03" db="EMBL/GenBank/DDBJ databases">
        <title>WGS assembly of Saponaria officinalis var. Norfolk2.</title>
        <authorList>
            <person name="Jenkins J."/>
            <person name="Shu S."/>
            <person name="Grimwood J."/>
            <person name="Barry K."/>
            <person name="Goodstein D."/>
            <person name="Schmutz J."/>
            <person name="Leebens-Mack J."/>
            <person name="Osbourn A."/>
        </authorList>
    </citation>
    <scope>NUCLEOTIDE SEQUENCE [LARGE SCALE GENOMIC DNA]</scope>
    <source>
        <strain evidence="8">JIC</strain>
    </source>
</reference>
<evidence type="ECO:0000256" key="2">
    <source>
        <dbReference type="ARBA" id="ARBA00022771"/>
    </source>
</evidence>